<feature type="transmembrane region" description="Helical" evidence="1">
    <location>
        <begin position="103"/>
        <end position="124"/>
    </location>
</feature>
<dbReference type="EMBL" id="WTYL01000002">
    <property type="protein sequence ID" value="MXP44125.1"/>
    <property type="molecule type" value="Genomic_DNA"/>
</dbReference>
<gene>
    <name evidence="2" type="ORF">GRI65_06625</name>
</gene>
<feature type="transmembrane region" description="Helical" evidence="1">
    <location>
        <begin position="63"/>
        <end position="83"/>
    </location>
</feature>
<keyword evidence="1" id="KW-1133">Transmembrane helix</keyword>
<sequence>MRATFVRLVQTLRDGVSLFWLAPVIVALIVVPEFIQHVAEIRIGMFDSKEAFRAMADDPRRMVWGYLKLAGLLLAILAATRFWGARSRGEKWWDLRTIAWANLALALVLIIVTGIPSMALGPVIGDDAAGILGVVISIATLPLIALLVAGLVGDRQASLKSVFRTGWLASLRILVFAAVAWVPLQWLHGKNHDWALGADSSIVWSLMIFDALVVGLLAAIAGTAFHHGYEADRLQVEPS</sequence>
<keyword evidence="1" id="KW-0472">Membrane</keyword>
<name>A0A845B0T5_9SPHN</name>
<reference evidence="2 3" key="1">
    <citation type="submission" date="2019-12" db="EMBL/GenBank/DDBJ databases">
        <title>Genomic-based taxomic classification of the family Erythrobacteraceae.</title>
        <authorList>
            <person name="Xu L."/>
        </authorList>
    </citation>
    <scope>NUCLEOTIDE SEQUENCE [LARGE SCALE GENOMIC DNA]</scope>
    <source>
        <strain evidence="2 3">KCTC 42453</strain>
    </source>
</reference>
<dbReference type="OrthoDB" id="7426493at2"/>
<protein>
    <submittedName>
        <fullName evidence="2">Uncharacterized protein</fullName>
    </submittedName>
</protein>
<evidence type="ECO:0000313" key="2">
    <source>
        <dbReference type="EMBL" id="MXP44125.1"/>
    </source>
</evidence>
<accession>A0A845B0T5</accession>
<proteinExistence type="predicted"/>
<dbReference type="Proteomes" id="UP000431922">
    <property type="component" value="Unassembled WGS sequence"/>
</dbReference>
<comment type="caution">
    <text evidence="2">The sequence shown here is derived from an EMBL/GenBank/DDBJ whole genome shotgun (WGS) entry which is preliminary data.</text>
</comment>
<feature type="transmembrane region" description="Helical" evidence="1">
    <location>
        <begin position="12"/>
        <end position="31"/>
    </location>
</feature>
<keyword evidence="3" id="KW-1185">Reference proteome</keyword>
<dbReference type="AlphaFoldDB" id="A0A845B0T5"/>
<feature type="transmembrane region" description="Helical" evidence="1">
    <location>
        <begin position="165"/>
        <end position="182"/>
    </location>
</feature>
<organism evidence="2 3">
    <name type="scientific">Allopontixanthobacter sediminis</name>
    <dbReference type="NCBI Taxonomy" id="1689985"/>
    <lineage>
        <taxon>Bacteria</taxon>
        <taxon>Pseudomonadati</taxon>
        <taxon>Pseudomonadota</taxon>
        <taxon>Alphaproteobacteria</taxon>
        <taxon>Sphingomonadales</taxon>
        <taxon>Erythrobacteraceae</taxon>
        <taxon>Allopontixanthobacter</taxon>
    </lineage>
</organism>
<evidence type="ECO:0000256" key="1">
    <source>
        <dbReference type="SAM" id="Phobius"/>
    </source>
</evidence>
<dbReference type="RefSeq" id="WP_160755761.1">
    <property type="nucleotide sequence ID" value="NZ_WTYL01000002.1"/>
</dbReference>
<feature type="transmembrane region" description="Helical" evidence="1">
    <location>
        <begin position="130"/>
        <end position="153"/>
    </location>
</feature>
<feature type="transmembrane region" description="Helical" evidence="1">
    <location>
        <begin position="202"/>
        <end position="225"/>
    </location>
</feature>
<keyword evidence="1" id="KW-0812">Transmembrane</keyword>
<evidence type="ECO:0000313" key="3">
    <source>
        <dbReference type="Proteomes" id="UP000431922"/>
    </source>
</evidence>